<dbReference type="EMBL" id="BAAARW010000039">
    <property type="protein sequence ID" value="GAA2454248.1"/>
    <property type="molecule type" value="Genomic_DNA"/>
</dbReference>
<reference evidence="3" key="1">
    <citation type="journal article" date="2019" name="Int. J. Syst. Evol. Microbiol.">
        <title>The Global Catalogue of Microorganisms (GCM) 10K type strain sequencing project: providing services to taxonomists for standard genome sequencing and annotation.</title>
        <authorList>
            <consortium name="The Broad Institute Genomics Platform"/>
            <consortium name="The Broad Institute Genome Sequencing Center for Infectious Disease"/>
            <person name="Wu L."/>
            <person name="Ma J."/>
        </authorList>
    </citation>
    <scope>NUCLEOTIDE SEQUENCE [LARGE SCALE GENOMIC DNA]</scope>
    <source>
        <strain evidence="3">JCM 3325</strain>
    </source>
</reference>
<sequence length="210" mass="22820">MAAGRRWSVPEFRAFVLGHPLLWHFARRLVWVSEHDGARAAFRIAEDRTLADAADAVFTPPDGALVGIVHPVALGERATKEWARVFADYEILQPFPQLGRPVHALTAAERGGRLERFEGVTVPGGSLLGLVRRGWERGVTQGGGVVAQVWRRLPDGARITVELDPGLAHGHPRPQRLARVRFDGGTSEEPDPVAVSEALADLATLVETAV</sequence>
<dbReference type="InterPro" id="IPR025406">
    <property type="entry name" value="DUF4132"/>
</dbReference>
<gene>
    <name evidence="2" type="ORF">GCM10010191_86390</name>
</gene>
<dbReference type="Pfam" id="PF13569">
    <property type="entry name" value="DUF4132"/>
    <property type="match status" value="1"/>
</dbReference>
<dbReference type="Proteomes" id="UP001501231">
    <property type="component" value="Unassembled WGS sequence"/>
</dbReference>
<proteinExistence type="predicted"/>
<comment type="caution">
    <text evidence="2">The sequence shown here is derived from an EMBL/GenBank/DDBJ whole genome shotgun (WGS) entry which is preliminary data.</text>
</comment>
<protein>
    <recommendedName>
        <fullName evidence="1">DUF4132 domain-containing protein</fullName>
    </recommendedName>
</protein>
<organism evidence="2 3">
    <name type="scientific">Actinomadura vinacea</name>
    <dbReference type="NCBI Taxonomy" id="115336"/>
    <lineage>
        <taxon>Bacteria</taxon>
        <taxon>Bacillati</taxon>
        <taxon>Actinomycetota</taxon>
        <taxon>Actinomycetes</taxon>
        <taxon>Streptosporangiales</taxon>
        <taxon>Thermomonosporaceae</taxon>
        <taxon>Actinomadura</taxon>
    </lineage>
</organism>
<feature type="domain" description="DUF4132" evidence="1">
    <location>
        <begin position="1"/>
        <end position="135"/>
    </location>
</feature>
<evidence type="ECO:0000313" key="3">
    <source>
        <dbReference type="Proteomes" id="UP001501231"/>
    </source>
</evidence>
<name>A0ABP5XF41_9ACTN</name>
<evidence type="ECO:0000313" key="2">
    <source>
        <dbReference type="EMBL" id="GAA2454248.1"/>
    </source>
</evidence>
<accession>A0ABP5XF41</accession>
<keyword evidence="3" id="KW-1185">Reference proteome</keyword>
<evidence type="ECO:0000259" key="1">
    <source>
        <dbReference type="Pfam" id="PF13569"/>
    </source>
</evidence>